<gene>
    <name evidence="2" type="ORF">EJD97_008417</name>
</gene>
<evidence type="ECO:0000256" key="1">
    <source>
        <dbReference type="SAM" id="MobiDB-lite"/>
    </source>
</evidence>
<protein>
    <submittedName>
        <fullName evidence="2">Uncharacterized protein</fullName>
    </submittedName>
</protein>
<reference evidence="2" key="1">
    <citation type="submission" date="2019-05" db="EMBL/GenBank/DDBJ databases">
        <title>The de novo reference genome and transcriptome assemblies of the wild tomato species Solanum chilense.</title>
        <authorList>
            <person name="Stam R."/>
            <person name="Nosenko T."/>
            <person name="Hoerger A.C."/>
            <person name="Stephan W."/>
            <person name="Seidel M.A."/>
            <person name="Kuhn J.M.M."/>
            <person name="Haberer G."/>
            <person name="Tellier A."/>
        </authorList>
    </citation>
    <scope>NUCLEOTIDE SEQUENCE</scope>
    <source>
        <tissue evidence="2">Mature leaves</tissue>
    </source>
</reference>
<sequence length="77" mass="8939">MEQGPSRVGDSNTNANRVYDSDDEMWAENRSKRLHDPLAMKNKNVVEPKKKLEEIPQKRRRKVTHVVSRPTLPKVCV</sequence>
<accession>A0A6N2BL00</accession>
<organism evidence="2">
    <name type="scientific">Solanum chilense</name>
    <name type="common">Tomato</name>
    <name type="synonym">Lycopersicon chilense</name>
    <dbReference type="NCBI Taxonomy" id="4083"/>
    <lineage>
        <taxon>Eukaryota</taxon>
        <taxon>Viridiplantae</taxon>
        <taxon>Streptophyta</taxon>
        <taxon>Embryophyta</taxon>
        <taxon>Tracheophyta</taxon>
        <taxon>Spermatophyta</taxon>
        <taxon>Magnoliopsida</taxon>
        <taxon>eudicotyledons</taxon>
        <taxon>Gunneridae</taxon>
        <taxon>Pentapetalae</taxon>
        <taxon>asterids</taxon>
        <taxon>lamiids</taxon>
        <taxon>Solanales</taxon>
        <taxon>Solanaceae</taxon>
        <taxon>Solanoideae</taxon>
        <taxon>Solaneae</taxon>
        <taxon>Solanum</taxon>
        <taxon>Solanum subgen. Lycopersicon</taxon>
    </lineage>
</organism>
<proteinExistence type="predicted"/>
<dbReference type="AlphaFoldDB" id="A0A6N2BL00"/>
<dbReference type="EMBL" id="RXGB01002242">
    <property type="protein sequence ID" value="TMW95736.1"/>
    <property type="molecule type" value="Genomic_DNA"/>
</dbReference>
<name>A0A6N2BL00_SOLCI</name>
<evidence type="ECO:0000313" key="2">
    <source>
        <dbReference type="EMBL" id="TMW95736.1"/>
    </source>
</evidence>
<comment type="caution">
    <text evidence="2">The sequence shown here is derived from an EMBL/GenBank/DDBJ whole genome shotgun (WGS) entry which is preliminary data.</text>
</comment>
<feature type="region of interest" description="Disordered" evidence="1">
    <location>
        <begin position="1"/>
        <end position="24"/>
    </location>
</feature>